<sequence>MSVSGFTVLADDRPKSLPSRKEIVALCDETGYDRTGIPFRNEPSEPVVAWIKYGPNVTMDEAYTQDWVAKFLNAEPEADVTAPRVYMAFTDTRGIGFIVMEFVDAPDCTSRDAKLVAPAVKKLISIRGPSPAPGHVGGGHVVHTFFVDDRTAPFPYETVKELEEHINGILKYKGDPRRVDLVADARNGLFLCPWDIHPGNFKKVGHKIVALDFRGTCFLPPSFFAVAMELADKHFIQRVARRVAYPKSDDVAAMVSAHYYLVPFGRNDLG</sequence>
<dbReference type="OrthoDB" id="3250044at2759"/>
<proteinExistence type="predicted"/>
<dbReference type="Proteomes" id="UP000027195">
    <property type="component" value="Unassembled WGS sequence"/>
</dbReference>
<dbReference type="AlphaFoldDB" id="A0A067MZ68"/>
<evidence type="ECO:0008006" key="3">
    <source>
        <dbReference type="Google" id="ProtNLM"/>
    </source>
</evidence>
<name>A0A067MZ68_BOTB1</name>
<reference evidence="2" key="1">
    <citation type="journal article" date="2014" name="Proc. Natl. Acad. Sci. U.S.A.">
        <title>Extensive sampling of basidiomycete genomes demonstrates inadequacy of the white-rot/brown-rot paradigm for wood decay fungi.</title>
        <authorList>
            <person name="Riley R."/>
            <person name="Salamov A.A."/>
            <person name="Brown D.W."/>
            <person name="Nagy L.G."/>
            <person name="Floudas D."/>
            <person name="Held B.W."/>
            <person name="Levasseur A."/>
            <person name="Lombard V."/>
            <person name="Morin E."/>
            <person name="Otillar R."/>
            <person name="Lindquist E.A."/>
            <person name="Sun H."/>
            <person name="LaButti K.M."/>
            <person name="Schmutz J."/>
            <person name="Jabbour D."/>
            <person name="Luo H."/>
            <person name="Baker S.E."/>
            <person name="Pisabarro A.G."/>
            <person name="Walton J.D."/>
            <person name="Blanchette R.A."/>
            <person name="Henrissat B."/>
            <person name="Martin F."/>
            <person name="Cullen D."/>
            <person name="Hibbett D.S."/>
            <person name="Grigoriev I.V."/>
        </authorList>
    </citation>
    <scope>NUCLEOTIDE SEQUENCE [LARGE SCALE GENOMIC DNA]</scope>
    <source>
        <strain evidence="2">FD-172 SS1</strain>
    </source>
</reference>
<gene>
    <name evidence="1" type="ORF">BOTBODRAFT_64232</name>
</gene>
<dbReference type="SUPFAM" id="SSF56112">
    <property type="entry name" value="Protein kinase-like (PK-like)"/>
    <property type="match status" value="1"/>
</dbReference>
<keyword evidence="2" id="KW-1185">Reference proteome</keyword>
<dbReference type="InterPro" id="IPR011009">
    <property type="entry name" value="Kinase-like_dom_sf"/>
</dbReference>
<organism evidence="1 2">
    <name type="scientific">Botryobasidium botryosum (strain FD-172 SS1)</name>
    <dbReference type="NCBI Taxonomy" id="930990"/>
    <lineage>
        <taxon>Eukaryota</taxon>
        <taxon>Fungi</taxon>
        <taxon>Dikarya</taxon>
        <taxon>Basidiomycota</taxon>
        <taxon>Agaricomycotina</taxon>
        <taxon>Agaricomycetes</taxon>
        <taxon>Cantharellales</taxon>
        <taxon>Botryobasidiaceae</taxon>
        <taxon>Botryobasidium</taxon>
    </lineage>
</organism>
<dbReference type="InParanoid" id="A0A067MZ68"/>
<accession>A0A067MZ68</accession>
<dbReference type="HOGENOM" id="CLU_057554_1_0_1"/>
<protein>
    <recommendedName>
        <fullName evidence="3">Aminoglycoside phosphotransferase domain-containing protein</fullName>
    </recommendedName>
</protein>
<dbReference type="EMBL" id="KL198024">
    <property type="protein sequence ID" value="KDQ17197.1"/>
    <property type="molecule type" value="Genomic_DNA"/>
</dbReference>
<evidence type="ECO:0000313" key="2">
    <source>
        <dbReference type="Proteomes" id="UP000027195"/>
    </source>
</evidence>
<evidence type="ECO:0000313" key="1">
    <source>
        <dbReference type="EMBL" id="KDQ17197.1"/>
    </source>
</evidence>